<evidence type="ECO:0000259" key="4">
    <source>
        <dbReference type="PROSITE" id="PS51186"/>
    </source>
</evidence>
<dbReference type="EMBL" id="JACHJO010000012">
    <property type="protein sequence ID" value="MBB6121877.1"/>
    <property type="molecule type" value="Genomic_DNA"/>
</dbReference>
<evidence type="ECO:0000256" key="1">
    <source>
        <dbReference type="ARBA" id="ARBA00022679"/>
    </source>
</evidence>
<evidence type="ECO:0000313" key="6">
    <source>
        <dbReference type="Proteomes" id="UP000536604"/>
    </source>
</evidence>
<evidence type="ECO:0000256" key="2">
    <source>
        <dbReference type="ARBA" id="ARBA00023315"/>
    </source>
</evidence>
<proteinExistence type="inferred from homology"/>
<dbReference type="PANTHER" id="PTHR43792:SF8">
    <property type="entry name" value="[RIBOSOMAL PROTEIN US5]-ALANINE N-ACETYLTRANSFERASE"/>
    <property type="match status" value="1"/>
</dbReference>
<dbReference type="InterPro" id="IPR051531">
    <property type="entry name" value="N-acetyltransferase"/>
</dbReference>
<keyword evidence="6" id="KW-1185">Reference proteome</keyword>
<comment type="caution">
    <text evidence="5">The sequence shown here is derived from an EMBL/GenBank/DDBJ whole genome shotgun (WGS) entry which is preliminary data.</text>
</comment>
<dbReference type="CDD" id="cd04301">
    <property type="entry name" value="NAT_SF"/>
    <property type="match status" value="1"/>
</dbReference>
<evidence type="ECO:0000313" key="5">
    <source>
        <dbReference type="EMBL" id="MBB6121877.1"/>
    </source>
</evidence>
<dbReference type="InterPro" id="IPR016181">
    <property type="entry name" value="Acyl_CoA_acyltransferase"/>
</dbReference>
<dbReference type="AlphaFoldDB" id="A0A841IT71"/>
<dbReference type="GO" id="GO:0005737">
    <property type="term" value="C:cytoplasm"/>
    <property type="evidence" value="ECO:0007669"/>
    <property type="project" value="TreeGrafter"/>
</dbReference>
<keyword evidence="1 5" id="KW-0808">Transferase</keyword>
<accession>A0A841IT71</accession>
<organism evidence="5 6">
    <name type="scientific">Nocardiopsis algeriensis</name>
    <dbReference type="NCBI Taxonomy" id="1478215"/>
    <lineage>
        <taxon>Bacteria</taxon>
        <taxon>Bacillati</taxon>
        <taxon>Actinomycetota</taxon>
        <taxon>Actinomycetes</taxon>
        <taxon>Streptosporangiales</taxon>
        <taxon>Nocardiopsidaceae</taxon>
        <taxon>Nocardiopsis</taxon>
    </lineage>
</organism>
<sequence>MEGTPNTNTLHAALGTGNEILHQQRSAPPRFKGGIVELLGVGRAPEFSCFRSITEYLGGPETEEQLIERHRSYLGPDANGNMFRVVLLPEGQVVGLTGFWDREWNGEPAYETGYAILPEFQGRGLAVAAALAAADKAKADGSHRLLYAFPSIHHLASNAVCRKAGFEFAEECDFEYPRGHFLPSNVWRMDLSAADER</sequence>
<dbReference type="Gene3D" id="3.40.630.30">
    <property type="match status" value="1"/>
</dbReference>
<dbReference type="SUPFAM" id="SSF55729">
    <property type="entry name" value="Acyl-CoA N-acyltransferases (Nat)"/>
    <property type="match status" value="1"/>
</dbReference>
<reference evidence="5 6" key="1">
    <citation type="submission" date="2020-08" db="EMBL/GenBank/DDBJ databases">
        <title>Genomic Encyclopedia of Type Strains, Phase III (KMG-III): the genomes of soil and plant-associated and newly described type strains.</title>
        <authorList>
            <person name="Whitman W."/>
        </authorList>
    </citation>
    <scope>NUCLEOTIDE SEQUENCE [LARGE SCALE GENOMIC DNA]</scope>
    <source>
        <strain evidence="5 6">CECT 8712</strain>
    </source>
</reference>
<keyword evidence="2" id="KW-0012">Acyltransferase</keyword>
<dbReference type="Proteomes" id="UP000536604">
    <property type="component" value="Unassembled WGS sequence"/>
</dbReference>
<protein>
    <submittedName>
        <fullName evidence="5">RimJ/RimL family protein N-acetyltransferase</fullName>
    </submittedName>
</protein>
<dbReference type="GO" id="GO:0008999">
    <property type="term" value="F:protein-N-terminal-alanine acetyltransferase activity"/>
    <property type="evidence" value="ECO:0007669"/>
    <property type="project" value="TreeGrafter"/>
</dbReference>
<gene>
    <name evidence="5" type="ORF">FHS13_003856</name>
</gene>
<comment type="similarity">
    <text evidence="3">Belongs to the acetyltransferase family. RimJ subfamily.</text>
</comment>
<dbReference type="Pfam" id="PF13302">
    <property type="entry name" value="Acetyltransf_3"/>
    <property type="match status" value="1"/>
</dbReference>
<dbReference type="InterPro" id="IPR000182">
    <property type="entry name" value="GNAT_dom"/>
</dbReference>
<dbReference type="PROSITE" id="PS51186">
    <property type="entry name" value="GNAT"/>
    <property type="match status" value="1"/>
</dbReference>
<feature type="domain" description="N-acetyltransferase" evidence="4">
    <location>
        <begin position="36"/>
        <end position="194"/>
    </location>
</feature>
<dbReference type="PANTHER" id="PTHR43792">
    <property type="entry name" value="GNAT FAMILY, PUTATIVE (AFU_ORTHOLOGUE AFUA_3G00765)-RELATED-RELATED"/>
    <property type="match status" value="1"/>
</dbReference>
<name>A0A841IT71_9ACTN</name>
<dbReference type="RefSeq" id="WP_184293321.1">
    <property type="nucleotide sequence ID" value="NZ_JACHJO010000012.1"/>
</dbReference>
<evidence type="ECO:0000256" key="3">
    <source>
        <dbReference type="ARBA" id="ARBA00038502"/>
    </source>
</evidence>